<dbReference type="InterPro" id="IPR053098">
    <property type="entry name" value="Petuviruses_polyprotein"/>
</dbReference>
<keyword evidence="1" id="KW-0862">Zinc</keyword>
<evidence type="ECO:0000313" key="4">
    <source>
        <dbReference type="EMBL" id="GMN38464.1"/>
    </source>
</evidence>
<evidence type="ECO:0000313" key="5">
    <source>
        <dbReference type="Proteomes" id="UP001187192"/>
    </source>
</evidence>
<evidence type="ECO:0000259" key="3">
    <source>
        <dbReference type="PROSITE" id="PS50158"/>
    </source>
</evidence>
<dbReference type="GO" id="GO:0003676">
    <property type="term" value="F:nucleic acid binding"/>
    <property type="evidence" value="ECO:0007669"/>
    <property type="project" value="InterPro"/>
</dbReference>
<keyword evidence="5" id="KW-1185">Reference proteome</keyword>
<dbReference type="EMBL" id="BTGU01000008">
    <property type="protein sequence ID" value="GMN38464.1"/>
    <property type="molecule type" value="Genomic_DNA"/>
</dbReference>
<keyword evidence="1" id="KW-0479">Metal-binding</keyword>
<reference evidence="4" key="1">
    <citation type="submission" date="2023-07" db="EMBL/GenBank/DDBJ databases">
        <title>draft genome sequence of fig (Ficus carica).</title>
        <authorList>
            <person name="Takahashi T."/>
            <person name="Nishimura K."/>
        </authorList>
    </citation>
    <scope>NUCLEOTIDE SEQUENCE</scope>
</reference>
<comment type="caution">
    <text evidence="4">The sequence shown here is derived from an EMBL/GenBank/DDBJ whole genome shotgun (WGS) entry which is preliminary data.</text>
</comment>
<gene>
    <name evidence="4" type="ORF">TIFTF001_007697</name>
</gene>
<feature type="domain" description="CCHC-type" evidence="3">
    <location>
        <begin position="165"/>
        <end position="181"/>
    </location>
</feature>
<dbReference type="PROSITE" id="PS00141">
    <property type="entry name" value="ASP_PROTEASE"/>
    <property type="match status" value="1"/>
</dbReference>
<dbReference type="InterPro" id="IPR036875">
    <property type="entry name" value="Znf_CCHC_sf"/>
</dbReference>
<dbReference type="GO" id="GO:0006508">
    <property type="term" value="P:proteolysis"/>
    <property type="evidence" value="ECO:0007669"/>
    <property type="project" value="InterPro"/>
</dbReference>
<dbReference type="SMART" id="SM00343">
    <property type="entry name" value="ZnF_C2HC"/>
    <property type="match status" value="1"/>
</dbReference>
<name>A0AA87ZRP6_FICCA</name>
<organism evidence="4 5">
    <name type="scientific">Ficus carica</name>
    <name type="common">Common fig</name>
    <dbReference type="NCBI Taxonomy" id="3494"/>
    <lineage>
        <taxon>Eukaryota</taxon>
        <taxon>Viridiplantae</taxon>
        <taxon>Streptophyta</taxon>
        <taxon>Embryophyta</taxon>
        <taxon>Tracheophyta</taxon>
        <taxon>Spermatophyta</taxon>
        <taxon>Magnoliopsida</taxon>
        <taxon>eudicotyledons</taxon>
        <taxon>Gunneridae</taxon>
        <taxon>Pentapetalae</taxon>
        <taxon>rosids</taxon>
        <taxon>fabids</taxon>
        <taxon>Rosales</taxon>
        <taxon>Moraceae</taxon>
        <taxon>Ficeae</taxon>
        <taxon>Ficus</taxon>
    </lineage>
</organism>
<dbReference type="Pfam" id="PF00098">
    <property type="entry name" value="zf-CCHC"/>
    <property type="match status" value="1"/>
</dbReference>
<evidence type="ECO:0000256" key="2">
    <source>
        <dbReference type="SAM" id="MobiDB-lite"/>
    </source>
</evidence>
<dbReference type="InterPro" id="IPR001969">
    <property type="entry name" value="Aspartic_peptidase_AS"/>
</dbReference>
<dbReference type="GO" id="GO:0008270">
    <property type="term" value="F:zinc ion binding"/>
    <property type="evidence" value="ECO:0007669"/>
    <property type="project" value="UniProtKB-KW"/>
</dbReference>
<dbReference type="AlphaFoldDB" id="A0AA87ZRP6"/>
<accession>A0AA87ZRP6</accession>
<dbReference type="GO" id="GO:0004190">
    <property type="term" value="F:aspartic-type endopeptidase activity"/>
    <property type="evidence" value="ECO:0007669"/>
    <property type="project" value="InterPro"/>
</dbReference>
<dbReference type="InterPro" id="IPR001878">
    <property type="entry name" value="Znf_CCHC"/>
</dbReference>
<keyword evidence="1" id="KW-0863">Zinc-finger</keyword>
<proteinExistence type="predicted"/>
<evidence type="ECO:0000256" key="1">
    <source>
        <dbReference type="PROSITE-ProRule" id="PRU00047"/>
    </source>
</evidence>
<dbReference type="Proteomes" id="UP001187192">
    <property type="component" value="Unassembled WGS sequence"/>
</dbReference>
<sequence>MDGAKPSDEVHFQKMSRRFYLIGGINDPNLKQAFISSIPEPLGDETSRLLSAANKHIVDITLGEICQFILRAIDKMCSQNKFLQEYMKQMKQFDKICINKELLTKCPNNPTPGCSCSSCSSKPSSRTRKFRKKKGFRRNKFFPKKKGSWKFLRKRRNFSKRRSTKCFICGSKNHFMKNCPKAKTQKMITHINKETGISLSDNEIESIFSVDDEINDHTLCVLQLSESDRQTESTSSESESDPEPDGQDFQMDAINIAQTTPMMTMKVITSKYANPIRVAALFDTGASFSIMNPDILPPAY</sequence>
<dbReference type="PANTHER" id="PTHR48435:SF1">
    <property type="entry name" value="POLYPROTEIN"/>
    <property type="match status" value="1"/>
</dbReference>
<dbReference type="PANTHER" id="PTHR48435">
    <property type="entry name" value="POLYPROTEIN"/>
    <property type="match status" value="1"/>
</dbReference>
<protein>
    <recommendedName>
        <fullName evidence="3">CCHC-type domain-containing protein</fullName>
    </recommendedName>
</protein>
<dbReference type="Gene3D" id="4.10.60.10">
    <property type="entry name" value="Zinc finger, CCHC-type"/>
    <property type="match status" value="1"/>
</dbReference>
<feature type="region of interest" description="Disordered" evidence="2">
    <location>
        <begin position="225"/>
        <end position="248"/>
    </location>
</feature>
<dbReference type="PROSITE" id="PS50158">
    <property type="entry name" value="ZF_CCHC"/>
    <property type="match status" value="1"/>
</dbReference>
<dbReference type="SUPFAM" id="SSF57756">
    <property type="entry name" value="Retrovirus zinc finger-like domains"/>
    <property type="match status" value="1"/>
</dbReference>